<organism evidence="1 2">
    <name type="scientific">Cedecea davisae DSM 4568</name>
    <dbReference type="NCBI Taxonomy" id="566551"/>
    <lineage>
        <taxon>Bacteria</taxon>
        <taxon>Pseudomonadati</taxon>
        <taxon>Pseudomonadota</taxon>
        <taxon>Gammaproteobacteria</taxon>
        <taxon>Enterobacterales</taxon>
        <taxon>Enterobacteriaceae</taxon>
        <taxon>Cedecea</taxon>
    </lineage>
</organism>
<dbReference type="AlphaFoldDB" id="S3J5Y9"/>
<dbReference type="EMBL" id="ATDT01000030">
    <property type="protein sequence ID" value="EPF15417.1"/>
    <property type="molecule type" value="Genomic_DNA"/>
</dbReference>
<dbReference type="STRING" id="566551.HMPREF0201_03388"/>
<accession>S3J5Y9</accession>
<sequence>MNFVNQVDFKAATRRSVLDVIQQVTGVFNLGARSGVYLNQVNKATLFDFPAVIAHAARRGGNPGFTIQPFRQQAGDRGFPHPAGAGKEIRMMNAAQRQTISQRGQYVLLADNISKSLWAPFAG</sequence>
<evidence type="ECO:0000313" key="2">
    <source>
        <dbReference type="Proteomes" id="UP000014585"/>
    </source>
</evidence>
<comment type="caution">
    <text evidence="1">The sequence shown here is derived from an EMBL/GenBank/DDBJ whole genome shotgun (WGS) entry which is preliminary data.</text>
</comment>
<protein>
    <submittedName>
        <fullName evidence="1">Uncharacterized protein</fullName>
    </submittedName>
</protein>
<name>S3J5Y9_9ENTR</name>
<reference evidence="1 2" key="1">
    <citation type="submission" date="2013-04" db="EMBL/GenBank/DDBJ databases">
        <authorList>
            <person name="Weinstock G."/>
            <person name="Sodergren E."/>
            <person name="Lobos E.A."/>
            <person name="Fulton L."/>
            <person name="Fulton R."/>
            <person name="Courtney L."/>
            <person name="Fronick C."/>
            <person name="O'Laughlin M."/>
            <person name="Godfrey J."/>
            <person name="Wilson R.M."/>
            <person name="Miner T."/>
            <person name="Farmer C."/>
            <person name="Delehaunty K."/>
            <person name="Cordes M."/>
            <person name="Minx P."/>
            <person name="Tomlinson C."/>
            <person name="Chen J."/>
            <person name="Wollam A."/>
            <person name="Pepin K.H."/>
            <person name="Palsikar V.B."/>
            <person name="Zhang X."/>
            <person name="Suruliraj S."/>
            <person name="Perna N.T."/>
            <person name="Plunkett G."/>
            <person name="Warren W."/>
            <person name="Mitreva M."/>
            <person name="Mardis E.R."/>
            <person name="Wilson R.K."/>
        </authorList>
    </citation>
    <scope>NUCLEOTIDE SEQUENCE [LARGE SCALE GENOMIC DNA]</scope>
    <source>
        <strain evidence="1 2">DSM 4568</strain>
    </source>
</reference>
<gene>
    <name evidence="1" type="ORF">HMPREF0201_03388</name>
</gene>
<dbReference type="HOGENOM" id="CLU_2011163_0_0_6"/>
<evidence type="ECO:0000313" key="1">
    <source>
        <dbReference type="EMBL" id="EPF15417.1"/>
    </source>
</evidence>
<dbReference type="Proteomes" id="UP000014585">
    <property type="component" value="Unassembled WGS sequence"/>
</dbReference>
<proteinExistence type="predicted"/>